<accession>D3HR08</accession>
<dbReference type="GO" id="GO:0005524">
    <property type="term" value="F:ATP binding"/>
    <property type="evidence" value="ECO:0007669"/>
    <property type="project" value="UniProtKB-KW"/>
</dbReference>
<keyword evidence="5" id="KW-1185">Reference proteome</keyword>
<evidence type="ECO:0000256" key="2">
    <source>
        <dbReference type="ARBA" id="ARBA00022840"/>
    </source>
</evidence>
<keyword evidence="2 4" id="KW-0067">ATP-binding</keyword>
<feature type="domain" description="ABC transporter" evidence="3">
    <location>
        <begin position="10"/>
        <end position="237"/>
    </location>
</feature>
<name>D3HR08_LEGLN</name>
<dbReference type="AlphaFoldDB" id="D3HR08"/>
<dbReference type="GeneID" id="40925214"/>
<dbReference type="STRING" id="661367.LLO_0980"/>
<dbReference type="CDD" id="cd03230">
    <property type="entry name" value="ABC_DR_subfamily_A"/>
    <property type="match status" value="1"/>
</dbReference>
<evidence type="ECO:0000313" key="4">
    <source>
        <dbReference type="EMBL" id="CBJ11330.1"/>
    </source>
</evidence>
<evidence type="ECO:0000259" key="3">
    <source>
        <dbReference type="PROSITE" id="PS50893"/>
    </source>
</evidence>
<dbReference type="KEGG" id="llo:LLO_0980"/>
<dbReference type="PANTHER" id="PTHR43038:SF3">
    <property type="entry name" value="ABC TRANSPORTER G FAMILY MEMBER 20 ISOFORM X1"/>
    <property type="match status" value="1"/>
</dbReference>
<dbReference type="HOGENOM" id="CLU_000604_1_2_6"/>
<dbReference type="InterPro" id="IPR003439">
    <property type="entry name" value="ABC_transporter-like_ATP-bd"/>
</dbReference>
<sequence length="308" mass="34549">MQVMNEQWIIDVYGLSKQFNGKMAVNELSLQIKQGEIFGFLGSNGSGKTTTIRMLCGLIQPDKGRGTCLGYDVISQAALIKSSLGYVPQTFSLYQDLTVEENLKFIARANNEKNYLNRINEIIGDLNLHPYRNVLAGNLSGGWKQQVSLAAALIHQPRLLLLDEPTSGVDPKTRQAFWSYISYLTTTGITVLVSTHYMDEAEKCNRLAYIVNGELMIQGTLDQMMQQVKLFAFLVEGSNLAHLANELQNKSQVEQVVHWGNSLRVCDSNAFLLKELIDAYPNYQWNAVTANLEEVFIHLVHSKISKGR</sequence>
<dbReference type="PANTHER" id="PTHR43038">
    <property type="entry name" value="ATP-BINDING CASSETTE, SUB-FAMILY H, MEMBER 1"/>
    <property type="match status" value="1"/>
</dbReference>
<gene>
    <name evidence="4" type="ordered locus">LLO_0980</name>
</gene>
<dbReference type="SUPFAM" id="SSF52540">
    <property type="entry name" value="P-loop containing nucleoside triphosphate hydrolases"/>
    <property type="match status" value="1"/>
</dbReference>
<reference evidence="4 5" key="1">
    <citation type="journal article" date="2010" name="PLoS Genet.">
        <title>Analysis of the Legionella longbeachae genome and transcriptome uncovers unique strategies to cause Legionnaires' disease.</title>
        <authorList>
            <person name="Cazalet C."/>
            <person name="Gomez-Valero L."/>
            <person name="Rusniok C."/>
            <person name="Lomma M."/>
            <person name="Dervins-Ravault D."/>
            <person name="Newton H."/>
            <person name="Sansom F."/>
            <person name="Jarraud S."/>
            <person name="Zidane N."/>
            <person name="Ma L."/>
            <person name="Bouchier C."/>
            <person name="Etienne J."/>
            <person name="Hartland E."/>
            <person name="Buchrieser C."/>
        </authorList>
    </citation>
    <scope>NUCLEOTIDE SEQUENCE [LARGE SCALE GENOMIC DNA]</scope>
    <source>
        <strain evidence="4 5">NSW150</strain>
    </source>
</reference>
<dbReference type="SMART" id="SM00382">
    <property type="entry name" value="AAA"/>
    <property type="match status" value="1"/>
</dbReference>
<dbReference type="EMBL" id="FN650140">
    <property type="protein sequence ID" value="CBJ11330.1"/>
    <property type="molecule type" value="Genomic_DNA"/>
</dbReference>
<dbReference type="eggNOG" id="COG1131">
    <property type="taxonomic scope" value="Bacteria"/>
</dbReference>
<keyword evidence="1" id="KW-0547">Nucleotide-binding</keyword>
<evidence type="ECO:0000313" key="5">
    <source>
        <dbReference type="Proteomes" id="UP000001060"/>
    </source>
</evidence>
<dbReference type="InterPro" id="IPR003593">
    <property type="entry name" value="AAA+_ATPase"/>
</dbReference>
<dbReference type="Proteomes" id="UP000001060">
    <property type="component" value="Chromosome"/>
</dbReference>
<dbReference type="InterPro" id="IPR027417">
    <property type="entry name" value="P-loop_NTPase"/>
</dbReference>
<dbReference type="RefSeq" id="WP_012978948.1">
    <property type="nucleotide sequence ID" value="NC_013861.1"/>
</dbReference>
<organism evidence="4 5">
    <name type="scientific">Legionella longbeachae serogroup 1 (strain NSW150)</name>
    <dbReference type="NCBI Taxonomy" id="661367"/>
    <lineage>
        <taxon>Bacteria</taxon>
        <taxon>Pseudomonadati</taxon>
        <taxon>Pseudomonadota</taxon>
        <taxon>Gammaproteobacteria</taxon>
        <taxon>Legionellales</taxon>
        <taxon>Legionellaceae</taxon>
        <taxon>Legionella</taxon>
    </lineage>
</organism>
<dbReference type="GO" id="GO:0016887">
    <property type="term" value="F:ATP hydrolysis activity"/>
    <property type="evidence" value="ECO:0007669"/>
    <property type="project" value="InterPro"/>
</dbReference>
<protein>
    <submittedName>
        <fullName evidence="4">Putative ABC transporter, ATP-binding protein</fullName>
    </submittedName>
</protein>
<evidence type="ECO:0000256" key="1">
    <source>
        <dbReference type="ARBA" id="ARBA00022741"/>
    </source>
</evidence>
<dbReference type="Gene3D" id="3.40.50.300">
    <property type="entry name" value="P-loop containing nucleotide triphosphate hydrolases"/>
    <property type="match status" value="1"/>
</dbReference>
<dbReference type="PROSITE" id="PS50893">
    <property type="entry name" value="ABC_TRANSPORTER_2"/>
    <property type="match status" value="1"/>
</dbReference>
<proteinExistence type="predicted"/>
<dbReference type="Pfam" id="PF00005">
    <property type="entry name" value="ABC_tran"/>
    <property type="match status" value="1"/>
</dbReference>